<reference evidence="5 6" key="1">
    <citation type="journal article" date="2019" name="Nat. Ecol. Evol.">
        <title>Megaphylogeny resolves global patterns of mushroom evolution.</title>
        <authorList>
            <person name="Varga T."/>
            <person name="Krizsan K."/>
            <person name="Foldi C."/>
            <person name="Dima B."/>
            <person name="Sanchez-Garcia M."/>
            <person name="Sanchez-Ramirez S."/>
            <person name="Szollosi G.J."/>
            <person name="Szarkandi J.G."/>
            <person name="Papp V."/>
            <person name="Albert L."/>
            <person name="Andreopoulos W."/>
            <person name="Angelini C."/>
            <person name="Antonin V."/>
            <person name="Barry K.W."/>
            <person name="Bougher N.L."/>
            <person name="Buchanan P."/>
            <person name="Buyck B."/>
            <person name="Bense V."/>
            <person name="Catcheside P."/>
            <person name="Chovatia M."/>
            <person name="Cooper J."/>
            <person name="Damon W."/>
            <person name="Desjardin D."/>
            <person name="Finy P."/>
            <person name="Geml J."/>
            <person name="Haridas S."/>
            <person name="Hughes K."/>
            <person name="Justo A."/>
            <person name="Karasinski D."/>
            <person name="Kautmanova I."/>
            <person name="Kiss B."/>
            <person name="Kocsube S."/>
            <person name="Kotiranta H."/>
            <person name="LaButti K.M."/>
            <person name="Lechner B.E."/>
            <person name="Liimatainen K."/>
            <person name="Lipzen A."/>
            <person name="Lukacs Z."/>
            <person name="Mihaltcheva S."/>
            <person name="Morgado L.N."/>
            <person name="Niskanen T."/>
            <person name="Noordeloos M.E."/>
            <person name="Ohm R.A."/>
            <person name="Ortiz-Santana B."/>
            <person name="Ovrebo C."/>
            <person name="Racz N."/>
            <person name="Riley R."/>
            <person name="Savchenko A."/>
            <person name="Shiryaev A."/>
            <person name="Soop K."/>
            <person name="Spirin V."/>
            <person name="Szebenyi C."/>
            <person name="Tomsovsky M."/>
            <person name="Tulloss R.E."/>
            <person name="Uehling J."/>
            <person name="Grigoriev I.V."/>
            <person name="Vagvolgyi C."/>
            <person name="Papp T."/>
            <person name="Martin F.M."/>
            <person name="Miettinen O."/>
            <person name="Hibbett D.S."/>
            <person name="Nagy L.G."/>
        </authorList>
    </citation>
    <scope>NUCLEOTIDE SEQUENCE [LARGE SCALE GENOMIC DNA]</scope>
    <source>
        <strain evidence="5 6">HHB13444</strain>
    </source>
</reference>
<evidence type="ECO:0000259" key="4">
    <source>
        <dbReference type="Pfam" id="PF00248"/>
    </source>
</evidence>
<dbReference type="InterPro" id="IPR036812">
    <property type="entry name" value="NAD(P)_OxRdtase_dom_sf"/>
</dbReference>
<evidence type="ECO:0000313" key="6">
    <source>
        <dbReference type="Proteomes" id="UP000308197"/>
    </source>
</evidence>
<dbReference type="PANTHER" id="PTHR43364:SF7">
    <property type="entry name" value="NADP-DEPENDENT OXIDOREDUCTASE DOMAIN-CONTAINING PROTEIN-RELATED"/>
    <property type="match status" value="1"/>
</dbReference>
<dbReference type="SUPFAM" id="SSF51430">
    <property type="entry name" value="NAD(P)-linked oxidoreductase"/>
    <property type="match status" value="2"/>
</dbReference>
<evidence type="ECO:0000256" key="2">
    <source>
        <dbReference type="ARBA" id="ARBA00038157"/>
    </source>
</evidence>
<dbReference type="Gene3D" id="3.20.20.100">
    <property type="entry name" value="NADP-dependent oxidoreductase domain"/>
    <property type="match status" value="2"/>
</dbReference>
<proteinExistence type="inferred from homology"/>
<feature type="domain" description="NADP-dependent oxidoreductase" evidence="4">
    <location>
        <begin position="33"/>
        <end position="92"/>
    </location>
</feature>
<organism evidence="5 6">
    <name type="scientific">Polyporus arcularius HHB13444</name>
    <dbReference type="NCBI Taxonomy" id="1314778"/>
    <lineage>
        <taxon>Eukaryota</taxon>
        <taxon>Fungi</taxon>
        <taxon>Dikarya</taxon>
        <taxon>Basidiomycota</taxon>
        <taxon>Agaricomycotina</taxon>
        <taxon>Agaricomycetes</taxon>
        <taxon>Polyporales</taxon>
        <taxon>Polyporaceae</taxon>
        <taxon>Polyporus</taxon>
    </lineage>
</organism>
<evidence type="ECO:0000256" key="1">
    <source>
        <dbReference type="ARBA" id="ARBA00022857"/>
    </source>
</evidence>
<evidence type="ECO:0000313" key="5">
    <source>
        <dbReference type="EMBL" id="TFK79677.1"/>
    </source>
</evidence>
<dbReference type="InterPro" id="IPR023210">
    <property type="entry name" value="NADP_OxRdtase_dom"/>
</dbReference>
<dbReference type="EMBL" id="ML211964">
    <property type="protein sequence ID" value="TFK79677.1"/>
    <property type="molecule type" value="Genomic_DNA"/>
</dbReference>
<evidence type="ECO:0000256" key="3">
    <source>
        <dbReference type="SAM" id="MobiDB-lite"/>
    </source>
</evidence>
<dbReference type="InParanoid" id="A0A5C3NSZ6"/>
<sequence length="180" mass="19758">MSAAELWAPPTLSPTKLGRHRQPFPTAGIHVSPICLGAMSIGDKWAGMGTMDKEASFKLLDAFYEAGGNFIDSANNYQDETSEGFLGDWSSRRRYLHLQLQAWAQGHQATQKTPYVFPIVGGRKVEHLHGNIQALDVALSDEHVQRSRRLCPSSRESCTLLSEMAPTTASSTAMRAISIL</sequence>
<accession>A0A5C3NSZ6</accession>
<dbReference type="PANTHER" id="PTHR43364">
    <property type="entry name" value="NADH-SPECIFIC METHYLGLYOXAL REDUCTASE-RELATED"/>
    <property type="match status" value="1"/>
</dbReference>
<protein>
    <recommendedName>
        <fullName evidence="4">NADP-dependent oxidoreductase domain-containing protein</fullName>
    </recommendedName>
</protein>
<feature type="region of interest" description="Disordered" evidence="3">
    <location>
        <begin position="1"/>
        <end position="20"/>
    </location>
</feature>
<dbReference type="Proteomes" id="UP000308197">
    <property type="component" value="Unassembled WGS sequence"/>
</dbReference>
<dbReference type="STRING" id="1314778.A0A5C3NSZ6"/>
<dbReference type="AlphaFoldDB" id="A0A5C3NSZ6"/>
<keyword evidence="1" id="KW-0521">NADP</keyword>
<comment type="similarity">
    <text evidence="2">Belongs to the aldo/keto reductase family. Aldo/keto reductase 2 subfamily.</text>
</comment>
<gene>
    <name evidence="5" type="ORF">K466DRAFT_668024</name>
</gene>
<keyword evidence="6" id="KW-1185">Reference proteome</keyword>
<dbReference type="Pfam" id="PF00248">
    <property type="entry name" value="Aldo_ket_red"/>
    <property type="match status" value="1"/>
</dbReference>
<name>A0A5C3NSZ6_9APHY</name>
<dbReference type="InterPro" id="IPR050523">
    <property type="entry name" value="AKR_Detox_Biosynth"/>
</dbReference>